<name>A0ABR9HEH2_9ACTN</name>
<evidence type="ECO:0000313" key="2">
    <source>
        <dbReference type="Proteomes" id="UP000598217"/>
    </source>
</evidence>
<accession>A0ABR9HEH2</accession>
<reference evidence="1 2" key="1">
    <citation type="submission" date="2020-10" db="EMBL/GenBank/DDBJ databases">
        <title>Sequencing the genomes of 1000 actinobacteria strains.</title>
        <authorList>
            <person name="Klenk H.-P."/>
        </authorList>
    </citation>
    <scope>NUCLEOTIDE SEQUENCE [LARGE SCALE GENOMIC DNA]</scope>
    <source>
        <strain evidence="1 2">DSM 45157</strain>
    </source>
</reference>
<dbReference type="Proteomes" id="UP000598217">
    <property type="component" value="Unassembled WGS sequence"/>
</dbReference>
<protein>
    <recommendedName>
        <fullName evidence="3">Polyketide cyclase / dehydrase and lipid transport</fullName>
    </recommendedName>
</protein>
<evidence type="ECO:0008006" key="3">
    <source>
        <dbReference type="Google" id="ProtNLM"/>
    </source>
</evidence>
<dbReference type="EMBL" id="JADBDY010000001">
    <property type="protein sequence ID" value="MBE1457434.1"/>
    <property type="molecule type" value="Genomic_DNA"/>
</dbReference>
<sequence length="153" mass="17270">MGTAFTLFLLFVTLAVVGGFALARWEKGVHRVPLSGQLSEPAEWLPQAMQAAARGGMIRWRPVIETVTDSNGDVIGYHGQLLSSDNDVISVDVPYFPAGDYPEHEPVEAEIQMEVFTVYGRFRFGAMPAVYIRRRWRKARRELKRHANQNIPV</sequence>
<dbReference type="RefSeq" id="WP_191273625.1">
    <property type="nucleotide sequence ID" value="NZ_BMXJ01000006.1"/>
</dbReference>
<proteinExistence type="predicted"/>
<comment type="caution">
    <text evidence="1">The sequence shown here is derived from an EMBL/GenBank/DDBJ whole genome shotgun (WGS) entry which is preliminary data.</text>
</comment>
<keyword evidence="2" id="KW-1185">Reference proteome</keyword>
<evidence type="ECO:0000313" key="1">
    <source>
        <dbReference type="EMBL" id="MBE1457434.1"/>
    </source>
</evidence>
<gene>
    <name evidence="1" type="ORF">H4W79_001648</name>
</gene>
<organism evidence="1 2">
    <name type="scientific">Nocardiopsis terrae</name>
    <dbReference type="NCBI Taxonomy" id="372655"/>
    <lineage>
        <taxon>Bacteria</taxon>
        <taxon>Bacillati</taxon>
        <taxon>Actinomycetota</taxon>
        <taxon>Actinomycetes</taxon>
        <taxon>Streptosporangiales</taxon>
        <taxon>Nocardiopsidaceae</taxon>
        <taxon>Nocardiopsis</taxon>
    </lineage>
</organism>